<evidence type="ECO:0000313" key="5">
    <source>
        <dbReference type="EMBL" id="NNH23200.1"/>
    </source>
</evidence>
<accession>A0A849BJ35</accession>
<dbReference type="CDD" id="cd06288">
    <property type="entry name" value="PBP1_sucrose_transcription_regulator"/>
    <property type="match status" value="1"/>
</dbReference>
<evidence type="ECO:0000259" key="4">
    <source>
        <dbReference type="PROSITE" id="PS50932"/>
    </source>
</evidence>
<dbReference type="CDD" id="cd01392">
    <property type="entry name" value="HTH_LacI"/>
    <property type="match status" value="1"/>
</dbReference>
<keyword evidence="2 5" id="KW-0238">DNA-binding</keyword>
<reference evidence="5 6" key="1">
    <citation type="submission" date="2020-05" db="EMBL/GenBank/DDBJ databases">
        <title>MicrobeNet Type strains.</title>
        <authorList>
            <person name="Nicholson A.C."/>
        </authorList>
    </citation>
    <scope>NUCLEOTIDE SEQUENCE [LARGE SCALE GENOMIC DNA]</scope>
    <source>
        <strain evidence="5 6">JCM 14547</strain>
    </source>
</reference>
<evidence type="ECO:0000256" key="2">
    <source>
        <dbReference type="ARBA" id="ARBA00023125"/>
    </source>
</evidence>
<dbReference type="SUPFAM" id="SSF47413">
    <property type="entry name" value="lambda repressor-like DNA-binding domains"/>
    <property type="match status" value="1"/>
</dbReference>
<dbReference type="SUPFAM" id="SSF53822">
    <property type="entry name" value="Periplasmic binding protein-like I"/>
    <property type="match status" value="1"/>
</dbReference>
<protein>
    <submittedName>
        <fullName evidence="5">LacI family DNA-binding transcriptional regulator</fullName>
    </submittedName>
</protein>
<keyword evidence="1" id="KW-0805">Transcription regulation</keyword>
<evidence type="ECO:0000313" key="6">
    <source>
        <dbReference type="Proteomes" id="UP000555552"/>
    </source>
</evidence>
<dbReference type="GO" id="GO:0000976">
    <property type="term" value="F:transcription cis-regulatory region binding"/>
    <property type="evidence" value="ECO:0007669"/>
    <property type="project" value="TreeGrafter"/>
</dbReference>
<dbReference type="Proteomes" id="UP000555552">
    <property type="component" value="Unassembled WGS sequence"/>
</dbReference>
<dbReference type="PANTHER" id="PTHR30146:SF109">
    <property type="entry name" value="HTH-TYPE TRANSCRIPTIONAL REGULATOR GALS"/>
    <property type="match status" value="1"/>
</dbReference>
<evidence type="ECO:0000256" key="1">
    <source>
        <dbReference type="ARBA" id="ARBA00023015"/>
    </source>
</evidence>
<name>A0A849BJ35_9ACTN</name>
<organism evidence="5 6">
    <name type="scientific">Pseudokineococcus marinus</name>
    <dbReference type="NCBI Taxonomy" id="351215"/>
    <lineage>
        <taxon>Bacteria</taxon>
        <taxon>Bacillati</taxon>
        <taxon>Actinomycetota</taxon>
        <taxon>Actinomycetes</taxon>
        <taxon>Kineosporiales</taxon>
        <taxon>Kineosporiaceae</taxon>
        <taxon>Pseudokineococcus</taxon>
    </lineage>
</organism>
<dbReference type="Gene3D" id="3.40.50.2300">
    <property type="match status" value="2"/>
</dbReference>
<evidence type="ECO:0000256" key="3">
    <source>
        <dbReference type="ARBA" id="ARBA00023163"/>
    </source>
</evidence>
<dbReference type="InterPro" id="IPR000843">
    <property type="entry name" value="HTH_LacI"/>
</dbReference>
<gene>
    <name evidence="5" type="ORF">HLB09_08865</name>
</gene>
<dbReference type="SMART" id="SM00354">
    <property type="entry name" value="HTH_LACI"/>
    <property type="match status" value="1"/>
</dbReference>
<dbReference type="EMBL" id="JABEMA010000108">
    <property type="protein sequence ID" value="NNH23200.1"/>
    <property type="molecule type" value="Genomic_DNA"/>
</dbReference>
<dbReference type="PANTHER" id="PTHR30146">
    <property type="entry name" value="LACI-RELATED TRANSCRIPTIONAL REPRESSOR"/>
    <property type="match status" value="1"/>
</dbReference>
<dbReference type="InterPro" id="IPR028082">
    <property type="entry name" value="Peripla_BP_I"/>
</dbReference>
<dbReference type="GO" id="GO:0003700">
    <property type="term" value="F:DNA-binding transcription factor activity"/>
    <property type="evidence" value="ECO:0007669"/>
    <property type="project" value="TreeGrafter"/>
</dbReference>
<proteinExistence type="predicted"/>
<dbReference type="PROSITE" id="PS50932">
    <property type="entry name" value="HTH_LACI_2"/>
    <property type="match status" value="1"/>
</dbReference>
<comment type="caution">
    <text evidence="5">The sequence shown here is derived from an EMBL/GenBank/DDBJ whole genome shotgun (WGS) entry which is preliminary data.</text>
</comment>
<sequence length="435" mass="45962">MRAAPGGTGDRRVVAGVGRTGPAVVARSRAVGCWVVLATRAPLVVEEGRWETPEHVFSTVAGDVGRGQGPIRLGCSSRRPAGRHVRHAACRRRRCRVVVTGRGAGRARPVRIVDVAALAGVAPGTASKALSGSGQLRDETRERVRRAAEQLGFTPDGVGRALSSGRSFTVGLLTTDSIGRFTLPVVLGVEDALGAGDVAVLLCDTRDDPLRERHHLRSLAARRVDGVVVTGRRTDPREPVRTDVPVVYAFQPSRRPEDTSVVVDERGGAVAALAHLHALGRRRVAHITGSERHAAARSRAEAVTAAAEGAGVPLVAGPLHGSWSEEWGRRALDLLLRQVPDVDAVSCGSDQIARGVCDRLRELGRSVPDDVAVTGFDDWDVMALASRPPLTTVGLEMHEVGRTAARLLLDAVAGRPRPGTVVLPTHLVVRGSTVG</sequence>
<dbReference type="AlphaFoldDB" id="A0A849BJ35"/>
<dbReference type="InterPro" id="IPR010982">
    <property type="entry name" value="Lambda_DNA-bd_dom_sf"/>
</dbReference>
<keyword evidence="6" id="KW-1185">Reference proteome</keyword>
<dbReference type="Pfam" id="PF13377">
    <property type="entry name" value="Peripla_BP_3"/>
    <property type="match status" value="1"/>
</dbReference>
<dbReference type="InterPro" id="IPR046335">
    <property type="entry name" value="LacI/GalR-like_sensor"/>
</dbReference>
<keyword evidence="3" id="KW-0804">Transcription</keyword>
<feature type="domain" description="HTH lacI-type" evidence="4">
    <location>
        <begin position="110"/>
        <end position="164"/>
    </location>
</feature>
<dbReference type="Gene3D" id="1.10.260.40">
    <property type="entry name" value="lambda repressor-like DNA-binding domains"/>
    <property type="match status" value="1"/>
</dbReference>
<dbReference type="Pfam" id="PF00356">
    <property type="entry name" value="LacI"/>
    <property type="match status" value="1"/>
</dbReference>